<dbReference type="InterPro" id="IPR019301">
    <property type="entry name" value="Flagellar_prot_FlgJ_N"/>
</dbReference>
<evidence type="ECO:0000313" key="5">
    <source>
        <dbReference type="Proteomes" id="UP000323502"/>
    </source>
</evidence>
<dbReference type="EMBL" id="WSUT01000005">
    <property type="protein sequence ID" value="MWC42908.1"/>
    <property type="molecule type" value="Genomic_DNA"/>
</dbReference>
<accession>A0A1G7GJU0</accession>
<evidence type="ECO:0000256" key="1">
    <source>
        <dbReference type="SAM" id="MobiDB-lite"/>
    </source>
</evidence>
<reference evidence="4 5" key="1">
    <citation type="submission" date="2016-10" db="EMBL/GenBank/DDBJ databases">
        <authorList>
            <person name="Varghese N."/>
            <person name="Submissions S."/>
        </authorList>
    </citation>
    <scope>NUCLEOTIDE SEQUENCE [LARGE SCALE GENOMIC DNA]</scope>
    <source>
        <strain evidence="4 5">S7-754</strain>
    </source>
</reference>
<dbReference type="Proteomes" id="UP000323502">
    <property type="component" value="Unassembled WGS sequence"/>
</dbReference>
<organism evidence="4 5">
    <name type="scientific">Sphingomonas carotinifaciens</name>
    <dbReference type="NCBI Taxonomy" id="1166323"/>
    <lineage>
        <taxon>Bacteria</taxon>
        <taxon>Pseudomonadati</taxon>
        <taxon>Pseudomonadota</taxon>
        <taxon>Alphaproteobacteria</taxon>
        <taxon>Sphingomonadales</taxon>
        <taxon>Sphingomonadaceae</taxon>
        <taxon>Sphingomonas</taxon>
    </lineage>
</organism>
<feature type="domain" description="Flagellar protein FlgJ N-terminal" evidence="2">
    <location>
        <begin position="43"/>
        <end position="87"/>
    </location>
</feature>
<keyword evidence="4" id="KW-0282">Flagellum</keyword>
<dbReference type="OrthoDB" id="8481704at2"/>
<evidence type="ECO:0000313" key="4">
    <source>
        <dbReference type="EMBL" id="SDE88385.1"/>
    </source>
</evidence>
<keyword evidence="5" id="KW-1185">Reference proteome</keyword>
<name>A0A1G7GJU0_9SPHN</name>
<evidence type="ECO:0000313" key="3">
    <source>
        <dbReference type="EMBL" id="MWC42908.1"/>
    </source>
</evidence>
<dbReference type="Proteomes" id="UP000436801">
    <property type="component" value="Unassembled WGS sequence"/>
</dbReference>
<dbReference type="EMBL" id="FNBI01000001">
    <property type="protein sequence ID" value="SDE88385.1"/>
    <property type="molecule type" value="Genomic_DNA"/>
</dbReference>
<keyword evidence="4" id="KW-0969">Cilium</keyword>
<evidence type="ECO:0000259" key="2">
    <source>
        <dbReference type="Pfam" id="PF10135"/>
    </source>
</evidence>
<dbReference type="Pfam" id="PF10135">
    <property type="entry name" value="Rod-binding"/>
    <property type="match status" value="1"/>
</dbReference>
<gene>
    <name evidence="3" type="ORF">GQR91_04440</name>
    <name evidence="4" type="ORF">SAMN05216557_101916</name>
</gene>
<dbReference type="RefSeq" id="WP_112381822.1">
    <property type="nucleotide sequence ID" value="NZ_CP178397.1"/>
</dbReference>
<dbReference type="AlphaFoldDB" id="A0A1G7GJU0"/>
<proteinExistence type="predicted"/>
<evidence type="ECO:0000313" key="6">
    <source>
        <dbReference type="Proteomes" id="UP000436801"/>
    </source>
</evidence>
<sequence>MLPPAATTATGGISSDTRRLSSKNNLDKAGEQFEAVFTGMMLKAMRQTKLGDTLFESKALDTFRDMQDTQVAQTMATAAPIGIGKAVTAFLAKSQPDLNQSSPNPAS</sequence>
<protein>
    <submittedName>
        <fullName evidence="4">Flagellar protein FlgJ</fullName>
    </submittedName>
    <submittedName>
        <fullName evidence="3">Rod-binding protein</fullName>
    </submittedName>
</protein>
<reference evidence="3 6" key="2">
    <citation type="submission" date="2019-12" db="EMBL/GenBank/DDBJ databases">
        <authorList>
            <person name="Zheng J."/>
        </authorList>
    </citation>
    <scope>NUCLEOTIDE SEQUENCE [LARGE SCALE GENOMIC DNA]</scope>
    <source>
        <strain evidence="3 6">DSM 27347</strain>
    </source>
</reference>
<feature type="region of interest" description="Disordered" evidence="1">
    <location>
        <begin position="1"/>
        <end position="25"/>
    </location>
</feature>
<keyword evidence="4" id="KW-0966">Cell projection</keyword>